<evidence type="ECO:0000259" key="4">
    <source>
        <dbReference type="PROSITE" id="PS50043"/>
    </source>
</evidence>
<dbReference type="PROSITE" id="PS00622">
    <property type="entry name" value="HTH_LUXR_1"/>
    <property type="match status" value="1"/>
</dbReference>
<dbReference type="SUPFAM" id="SSF55781">
    <property type="entry name" value="GAF domain-like"/>
    <property type="match status" value="1"/>
</dbReference>
<dbReference type="SUPFAM" id="SSF46894">
    <property type="entry name" value="C-terminal effector domain of the bipartite response regulators"/>
    <property type="match status" value="1"/>
</dbReference>
<feature type="domain" description="HTH luxR-type" evidence="4">
    <location>
        <begin position="210"/>
        <end position="275"/>
    </location>
</feature>
<keyword evidence="1" id="KW-0805">Transcription regulation</keyword>
<dbReference type="Proteomes" id="UP001316184">
    <property type="component" value="Chromosome"/>
</dbReference>
<dbReference type="InterPro" id="IPR016032">
    <property type="entry name" value="Sig_transdc_resp-reg_C-effctor"/>
</dbReference>
<dbReference type="EMBL" id="CP102173">
    <property type="protein sequence ID" value="UUP15387.1"/>
    <property type="molecule type" value="Genomic_DNA"/>
</dbReference>
<evidence type="ECO:0000256" key="2">
    <source>
        <dbReference type="ARBA" id="ARBA00023125"/>
    </source>
</evidence>
<protein>
    <submittedName>
        <fullName evidence="5">LuxR C-terminal-related transcriptional regulator</fullName>
    </submittedName>
</protein>
<dbReference type="Gene3D" id="3.30.450.40">
    <property type="match status" value="1"/>
</dbReference>
<dbReference type="PROSITE" id="PS50043">
    <property type="entry name" value="HTH_LUXR_2"/>
    <property type="match status" value="1"/>
</dbReference>
<dbReference type="Pfam" id="PF00196">
    <property type="entry name" value="GerE"/>
    <property type="match status" value="1"/>
</dbReference>
<dbReference type="RefSeq" id="WP_232399439.1">
    <property type="nucleotide sequence ID" value="NZ_CP102173.1"/>
</dbReference>
<sequence length="297" mass="31930">MEERTMHQAHTPAGRVESLLPERLQRLRQASGLPVVFGGTVRDCGRRRELTIGRLMGTYGHSLSQLIVPEGHGLGGAVLASRKLELVRDYASADTITHQFDPTVVGIEQLTSILAVPIVIEGTVEAVIYGAVRDGHSISDRSIRAAQAVASLLERDAQSGPQPAAPRGQRDLQKALSELADILQTTTDPTLHRRLSRVYDSLATVQHPKTQARTAVLSARELQTLQLVSTGATNVMIAAELGLGPETIKSYVRSAMQKLNAGSRGAAVHAARSAGLLVDQRDSPIWGCLDVTQHSKL</sequence>
<gene>
    <name evidence="5" type="ORF">NQV15_08765</name>
</gene>
<dbReference type="SMART" id="SM00421">
    <property type="entry name" value="HTH_LUXR"/>
    <property type="match status" value="1"/>
</dbReference>
<evidence type="ECO:0000256" key="3">
    <source>
        <dbReference type="ARBA" id="ARBA00023163"/>
    </source>
</evidence>
<proteinExistence type="predicted"/>
<evidence type="ECO:0000313" key="5">
    <source>
        <dbReference type="EMBL" id="UUP15387.1"/>
    </source>
</evidence>
<keyword evidence="6" id="KW-1185">Reference proteome</keyword>
<dbReference type="PANTHER" id="PTHR44688">
    <property type="entry name" value="DNA-BINDING TRANSCRIPTIONAL ACTIVATOR DEVR_DOSR"/>
    <property type="match status" value="1"/>
</dbReference>
<name>A0ABY5MF63_9ACTN</name>
<keyword evidence="3" id="KW-0804">Transcription</keyword>
<accession>A0ABY5MF63</accession>
<evidence type="ECO:0000256" key="1">
    <source>
        <dbReference type="ARBA" id="ARBA00023015"/>
    </source>
</evidence>
<dbReference type="InterPro" id="IPR000792">
    <property type="entry name" value="Tscrpt_reg_LuxR_C"/>
</dbReference>
<dbReference type="CDD" id="cd06170">
    <property type="entry name" value="LuxR_C_like"/>
    <property type="match status" value="1"/>
</dbReference>
<dbReference type="PANTHER" id="PTHR44688:SF16">
    <property type="entry name" value="DNA-BINDING TRANSCRIPTIONAL ACTIVATOR DEVR_DOSR"/>
    <property type="match status" value="1"/>
</dbReference>
<evidence type="ECO:0000313" key="6">
    <source>
        <dbReference type="Proteomes" id="UP001316184"/>
    </source>
</evidence>
<dbReference type="Gene3D" id="1.10.10.10">
    <property type="entry name" value="Winged helix-like DNA-binding domain superfamily/Winged helix DNA-binding domain"/>
    <property type="match status" value="1"/>
</dbReference>
<dbReference type="InterPro" id="IPR036388">
    <property type="entry name" value="WH-like_DNA-bd_sf"/>
</dbReference>
<dbReference type="PRINTS" id="PR00038">
    <property type="entry name" value="HTHLUXR"/>
</dbReference>
<organism evidence="5 6">
    <name type="scientific">Aeromicrobium wangtongii</name>
    <dbReference type="NCBI Taxonomy" id="2969247"/>
    <lineage>
        <taxon>Bacteria</taxon>
        <taxon>Bacillati</taxon>
        <taxon>Actinomycetota</taxon>
        <taxon>Actinomycetes</taxon>
        <taxon>Propionibacteriales</taxon>
        <taxon>Nocardioidaceae</taxon>
        <taxon>Aeromicrobium</taxon>
    </lineage>
</organism>
<dbReference type="InterPro" id="IPR029016">
    <property type="entry name" value="GAF-like_dom_sf"/>
</dbReference>
<reference evidence="5 6" key="1">
    <citation type="submission" date="2022-08" db="EMBL/GenBank/DDBJ databases">
        <title>novel species in genus Aeromicrobium.</title>
        <authorList>
            <person name="Ye L."/>
        </authorList>
    </citation>
    <scope>NUCLEOTIDE SEQUENCE [LARGE SCALE GENOMIC DNA]</scope>
    <source>
        <strain evidence="6">zg-Y1379</strain>
    </source>
</reference>
<keyword evidence="2" id="KW-0238">DNA-binding</keyword>